<evidence type="ECO:0000313" key="2">
    <source>
        <dbReference type="EMBL" id="EAY77102.1"/>
    </source>
</evidence>
<keyword evidence="3" id="KW-1185">Reference proteome</keyword>
<reference evidence="2 3" key="1">
    <citation type="journal article" date="2005" name="PLoS Biol.">
        <title>The genomes of Oryza sativa: a history of duplications.</title>
        <authorList>
            <person name="Yu J."/>
            <person name="Wang J."/>
            <person name="Lin W."/>
            <person name="Li S."/>
            <person name="Li H."/>
            <person name="Zhou J."/>
            <person name="Ni P."/>
            <person name="Dong W."/>
            <person name="Hu S."/>
            <person name="Zeng C."/>
            <person name="Zhang J."/>
            <person name="Zhang Y."/>
            <person name="Li R."/>
            <person name="Xu Z."/>
            <person name="Li S."/>
            <person name="Li X."/>
            <person name="Zheng H."/>
            <person name="Cong L."/>
            <person name="Lin L."/>
            <person name="Yin J."/>
            <person name="Geng J."/>
            <person name="Li G."/>
            <person name="Shi J."/>
            <person name="Liu J."/>
            <person name="Lv H."/>
            <person name="Li J."/>
            <person name="Wang J."/>
            <person name="Deng Y."/>
            <person name="Ran L."/>
            <person name="Shi X."/>
            <person name="Wang X."/>
            <person name="Wu Q."/>
            <person name="Li C."/>
            <person name="Ren X."/>
            <person name="Wang J."/>
            <person name="Wang X."/>
            <person name="Li D."/>
            <person name="Liu D."/>
            <person name="Zhang X."/>
            <person name="Ji Z."/>
            <person name="Zhao W."/>
            <person name="Sun Y."/>
            <person name="Zhang Z."/>
            <person name="Bao J."/>
            <person name="Han Y."/>
            <person name="Dong L."/>
            <person name="Ji J."/>
            <person name="Chen P."/>
            <person name="Wu S."/>
            <person name="Liu J."/>
            <person name="Xiao Y."/>
            <person name="Bu D."/>
            <person name="Tan J."/>
            <person name="Yang L."/>
            <person name="Ye C."/>
            <person name="Zhang J."/>
            <person name="Xu J."/>
            <person name="Zhou Y."/>
            <person name="Yu Y."/>
            <person name="Zhang B."/>
            <person name="Zhuang S."/>
            <person name="Wei H."/>
            <person name="Liu B."/>
            <person name="Lei M."/>
            <person name="Yu H."/>
            <person name="Li Y."/>
            <person name="Xu H."/>
            <person name="Wei S."/>
            <person name="He X."/>
            <person name="Fang L."/>
            <person name="Zhang Z."/>
            <person name="Zhang Y."/>
            <person name="Huang X."/>
            <person name="Su Z."/>
            <person name="Tong W."/>
            <person name="Li J."/>
            <person name="Tong Z."/>
            <person name="Li S."/>
            <person name="Ye J."/>
            <person name="Wang L."/>
            <person name="Fang L."/>
            <person name="Lei T."/>
            <person name="Chen C."/>
            <person name="Chen H."/>
            <person name="Xu Z."/>
            <person name="Li H."/>
            <person name="Huang H."/>
            <person name="Zhang F."/>
            <person name="Xu H."/>
            <person name="Li N."/>
            <person name="Zhao C."/>
            <person name="Li S."/>
            <person name="Dong L."/>
            <person name="Huang Y."/>
            <person name="Li L."/>
            <person name="Xi Y."/>
            <person name="Qi Q."/>
            <person name="Li W."/>
            <person name="Zhang B."/>
            <person name="Hu W."/>
            <person name="Zhang Y."/>
            <person name="Tian X."/>
            <person name="Jiao Y."/>
            <person name="Liang X."/>
            <person name="Jin J."/>
            <person name="Gao L."/>
            <person name="Zheng W."/>
            <person name="Hao B."/>
            <person name="Liu S."/>
            <person name="Wang W."/>
            <person name="Yuan L."/>
            <person name="Cao M."/>
            <person name="McDermott J."/>
            <person name="Samudrala R."/>
            <person name="Wang J."/>
            <person name="Wong G.K."/>
            <person name="Yang H."/>
        </authorList>
    </citation>
    <scope>NUCLEOTIDE SEQUENCE [LARGE SCALE GENOMIC DNA]</scope>
    <source>
        <strain evidence="3">cv. 93-11</strain>
    </source>
</reference>
<protein>
    <recommendedName>
        <fullName evidence="1">K+ potassium transporter C-terminal domain-containing protein</fullName>
    </recommendedName>
</protein>
<gene>
    <name evidence="2" type="ORF">OsI_05063</name>
</gene>
<dbReference type="Pfam" id="PF22776">
    <property type="entry name" value="K_trans_C"/>
    <property type="match status" value="1"/>
</dbReference>
<dbReference type="InterPro" id="IPR053952">
    <property type="entry name" value="K_trans_C"/>
</dbReference>
<evidence type="ECO:0000313" key="3">
    <source>
        <dbReference type="Proteomes" id="UP000007015"/>
    </source>
</evidence>
<proteinExistence type="predicted"/>
<evidence type="ECO:0000259" key="1">
    <source>
        <dbReference type="Pfam" id="PF22776"/>
    </source>
</evidence>
<name>A2WYQ6_ORYSI</name>
<dbReference type="HOGENOM" id="CLU_2053535_0_0_1"/>
<dbReference type="Gramene" id="BGIOSGA000189-TA">
    <property type="protein sequence ID" value="BGIOSGA000189-PA"/>
    <property type="gene ID" value="BGIOSGA000189"/>
</dbReference>
<dbReference type="STRING" id="39946.A2WYQ6"/>
<dbReference type="AlphaFoldDB" id="A2WYQ6"/>
<feature type="domain" description="K+ potassium transporter C-terminal" evidence="1">
    <location>
        <begin position="61"/>
        <end position="120"/>
    </location>
</feature>
<dbReference type="EMBL" id="CM000126">
    <property type="protein sequence ID" value="EAY77102.1"/>
    <property type="molecule type" value="Genomic_DNA"/>
</dbReference>
<dbReference type="Proteomes" id="UP000007015">
    <property type="component" value="Chromosome 1"/>
</dbReference>
<organism evidence="2 3">
    <name type="scientific">Oryza sativa subsp. indica</name>
    <name type="common">Rice</name>
    <dbReference type="NCBI Taxonomy" id="39946"/>
    <lineage>
        <taxon>Eukaryota</taxon>
        <taxon>Viridiplantae</taxon>
        <taxon>Streptophyta</taxon>
        <taxon>Embryophyta</taxon>
        <taxon>Tracheophyta</taxon>
        <taxon>Spermatophyta</taxon>
        <taxon>Magnoliopsida</taxon>
        <taxon>Liliopsida</taxon>
        <taxon>Poales</taxon>
        <taxon>Poaceae</taxon>
        <taxon>BOP clade</taxon>
        <taxon>Oryzoideae</taxon>
        <taxon>Oryzeae</taxon>
        <taxon>Oryzinae</taxon>
        <taxon>Oryza</taxon>
        <taxon>Oryza sativa</taxon>
    </lineage>
</organism>
<sequence>MAGRCSVWLCGGGGVGLRGRSGRRSGRRGAAVRSGEAVAARLGCDAWQPATQTHQEPSPRYLSYVLGRTVLRMRRRARNWPKRFVINELYRFLQKNFRSNVSTLKLDHAKTLQIGMIYEI</sequence>
<accession>A2WYQ6</accession>